<dbReference type="PROSITE" id="PS00913">
    <property type="entry name" value="ADH_IRON_1"/>
    <property type="match status" value="1"/>
</dbReference>
<feature type="binding site" evidence="11">
    <location>
        <position position="125"/>
    </location>
    <ligand>
        <name>NAD(+)</name>
        <dbReference type="ChEBI" id="CHEBI:57540"/>
    </ligand>
</feature>
<feature type="binding site" evidence="11">
    <location>
        <begin position="94"/>
        <end position="98"/>
    </location>
    <ligand>
        <name>NAD(+)</name>
        <dbReference type="ChEBI" id="CHEBI:57540"/>
    </ligand>
</feature>
<feature type="binding site" evidence="11">
    <location>
        <position position="131"/>
    </location>
    <ligand>
        <name>NAD(+)</name>
        <dbReference type="ChEBI" id="CHEBI:57540"/>
    </ligand>
</feature>
<dbReference type="AlphaFoldDB" id="A0A0U5JUL0"/>
<reference evidence="14" key="1">
    <citation type="submission" date="2015-10" db="EMBL/GenBank/DDBJ databases">
        <authorList>
            <person name="Crossman L.C."/>
        </authorList>
    </citation>
    <scope>NUCLEOTIDE SEQUENCE [LARGE SCALE GENOMIC DNA]</scope>
    <source>
        <strain evidence="14">20-2</strain>
    </source>
</reference>
<feature type="domain" description="Alcohol dehydrogenase iron-type/glycerol dehydrogenase GldA" evidence="12">
    <location>
        <begin position="8"/>
        <end position="154"/>
    </location>
</feature>
<evidence type="ECO:0000259" key="12">
    <source>
        <dbReference type="Pfam" id="PF00465"/>
    </source>
</evidence>
<feature type="binding site" evidence="11">
    <location>
        <begin position="116"/>
        <end position="119"/>
    </location>
    <ligand>
        <name>NAD(+)</name>
        <dbReference type="ChEBI" id="CHEBI:57540"/>
    </ligand>
</feature>
<dbReference type="InterPro" id="IPR018211">
    <property type="entry name" value="ADH_Fe_CS"/>
</dbReference>
<feature type="binding site" evidence="11">
    <location>
        <position position="127"/>
    </location>
    <ligand>
        <name>NAD(+)</name>
        <dbReference type="ChEBI" id="CHEBI:57540"/>
    </ligand>
</feature>
<comment type="catalytic activity">
    <reaction evidence="8">
        <text>glycerol + NAD(+) = dihydroxyacetone + NADH + H(+)</text>
        <dbReference type="Rhea" id="RHEA:13769"/>
        <dbReference type="ChEBI" id="CHEBI:15378"/>
        <dbReference type="ChEBI" id="CHEBI:16016"/>
        <dbReference type="ChEBI" id="CHEBI:17754"/>
        <dbReference type="ChEBI" id="CHEBI:57540"/>
        <dbReference type="ChEBI" id="CHEBI:57945"/>
        <dbReference type="EC" id="1.1.1.6"/>
    </reaction>
</comment>
<evidence type="ECO:0000256" key="8">
    <source>
        <dbReference type="ARBA" id="ARBA00049006"/>
    </source>
</evidence>
<protein>
    <recommendedName>
        <fullName evidence="7">Glycerol dehydrogenase</fullName>
        <ecNumber evidence="6">1.1.1.6</ecNumber>
    </recommendedName>
</protein>
<dbReference type="InterPro" id="IPR001670">
    <property type="entry name" value="ADH_Fe/GldA"/>
</dbReference>
<accession>A0A0U5JUL0</accession>
<dbReference type="EMBL" id="LN887551">
    <property type="protein sequence ID" value="CUR40515.1"/>
    <property type="molecule type" value="Genomic_DNA"/>
</dbReference>
<feature type="binding site" evidence="9">
    <location>
        <position position="171"/>
    </location>
    <ligand>
        <name>glycerol</name>
        <dbReference type="ChEBI" id="CHEBI:17754"/>
    </ligand>
</feature>
<evidence type="ECO:0000256" key="10">
    <source>
        <dbReference type="PIRSR" id="PIRSR000112-2"/>
    </source>
</evidence>
<evidence type="ECO:0000256" key="6">
    <source>
        <dbReference type="ARBA" id="ARBA00039147"/>
    </source>
</evidence>
<dbReference type="CDD" id="cd08170">
    <property type="entry name" value="GlyDH"/>
    <property type="match status" value="1"/>
</dbReference>
<dbReference type="Gene3D" id="3.40.50.1970">
    <property type="match status" value="1"/>
</dbReference>
<gene>
    <name evidence="13" type="ORF">LRLP16767_LR202_00573</name>
</gene>
<dbReference type="SUPFAM" id="SSF56796">
    <property type="entry name" value="Dehydroquinate synthase-like"/>
    <property type="match status" value="1"/>
</dbReference>
<evidence type="ECO:0000313" key="13">
    <source>
        <dbReference type="EMBL" id="CUR40515.1"/>
    </source>
</evidence>
<evidence type="ECO:0000256" key="4">
    <source>
        <dbReference type="ARBA" id="ARBA00023027"/>
    </source>
</evidence>
<dbReference type="PANTHER" id="PTHR43616">
    <property type="entry name" value="GLYCEROL DEHYDROGENASE"/>
    <property type="match status" value="1"/>
</dbReference>
<dbReference type="Proteomes" id="UP000235484">
    <property type="component" value="Unassembled WGS sequence"/>
</dbReference>
<evidence type="ECO:0000313" key="14">
    <source>
        <dbReference type="Proteomes" id="UP000235484"/>
    </source>
</evidence>
<proteinExistence type="inferred from homology"/>
<evidence type="ECO:0000256" key="11">
    <source>
        <dbReference type="PIRSR" id="PIRSR000112-3"/>
    </source>
</evidence>
<comment type="similarity">
    <text evidence="1">Belongs to the iron-containing alcohol dehydrogenase family.</text>
</comment>
<evidence type="ECO:0000256" key="5">
    <source>
        <dbReference type="ARBA" id="ARBA00037918"/>
    </source>
</evidence>
<dbReference type="Gene3D" id="1.20.1090.10">
    <property type="entry name" value="Dehydroquinate synthase-like - alpha domain"/>
    <property type="match status" value="1"/>
</dbReference>
<evidence type="ECO:0000256" key="9">
    <source>
        <dbReference type="PIRSR" id="PIRSR000112-1"/>
    </source>
</evidence>
<organism evidence="13 14">
    <name type="scientific">Limosilactobacillus reuteri</name>
    <name type="common">Lactobacillus reuteri</name>
    <dbReference type="NCBI Taxonomy" id="1598"/>
    <lineage>
        <taxon>Bacteria</taxon>
        <taxon>Bacillati</taxon>
        <taxon>Bacillota</taxon>
        <taxon>Bacilli</taxon>
        <taxon>Lactobacillales</taxon>
        <taxon>Lactobacillaceae</taxon>
        <taxon>Limosilactobacillus</taxon>
    </lineage>
</organism>
<evidence type="ECO:0000256" key="2">
    <source>
        <dbReference type="ARBA" id="ARBA00022723"/>
    </source>
</evidence>
<keyword evidence="3 13" id="KW-0560">Oxidoreductase</keyword>
<keyword evidence="4 11" id="KW-0520">NAD</keyword>
<dbReference type="Pfam" id="PF00465">
    <property type="entry name" value="Fe-ADH"/>
    <property type="match status" value="1"/>
</dbReference>
<sequence length="373" mass="40587">MVEEFGSPSSYIQGKGVLFESDKYLKNFGTKPLLLAGETVYKIVGKRFEQYLQESGYDVTRVQFNGESSTNEVNRVTEIGKENNVTVVYGLGGGKTVDTAKAIADNLHLPVVIMPTLASNDAPCSRLSVIYTDDGGFDHYRFYNQNPDLVLVDTQVIANGPVRMLISGIADALATNVEAQAVAKANSDTMLGEKQTLVGNAIAQKCEETLFNYSHLAVSDAEAHVVTPAFSNIVEANTLMSGLGFESGGLSGAHAIHDGLTILEETHDLTHGEKVAYGTLTQLMLEGADQERYNKYFQFILSLGLPTTLADLHLENVTDEELLNAGKAACSEQDTMDRLPFKVSPDDVAQALRAVDAYTKQYLNSHHCHHSQM</sequence>
<evidence type="ECO:0000256" key="1">
    <source>
        <dbReference type="ARBA" id="ARBA00007358"/>
    </source>
</evidence>
<dbReference type="GO" id="GO:0005829">
    <property type="term" value="C:cytosol"/>
    <property type="evidence" value="ECO:0007669"/>
    <property type="project" value="TreeGrafter"/>
</dbReference>
<keyword evidence="2 9" id="KW-0479">Metal-binding</keyword>
<dbReference type="InterPro" id="IPR016205">
    <property type="entry name" value="Glycerol_DH"/>
</dbReference>
<dbReference type="PIRSF" id="PIRSF000112">
    <property type="entry name" value="Glycerol_dehydrogenase"/>
    <property type="match status" value="1"/>
</dbReference>
<dbReference type="RefSeq" id="WP_102816054.1">
    <property type="nucleotide sequence ID" value="NZ_CP179918.1"/>
</dbReference>
<keyword evidence="9" id="KW-0862">Zinc</keyword>
<dbReference type="NCBIfam" id="NF006941">
    <property type="entry name" value="PRK09423.1"/>
    <property type="match status" value="1"/>
</dbReference>
<evidence type="ECO:0000256" key="7">
    <source>
        <dbReference type="ARBA" id="ARBA00040132"/>
    </source>
</evidence>
<dbReference type="EC" id="1.1.1.6" evidence="6"/>
<name>A0A0U5JUL0_LIMRT</name>
<comment type="pathway">
    <text evidence="5">Polyol metabolism; glycerol fermentation; glycerone phosphate from glycerol (oxidative route): step 1/2.</text>
</comment>
<dbReference type="PANTHER" id="PTHR43616:SF5">
    <property type="entry name" value="GLYCEROL DEHYDROGENASE 1"/>
    <property type="match status" value="1"/>
</dbReference>
<feature type="binding site" evidence="9">
    <location>
        <position position="271"/>
    </location>
    <ligand>
        <name>glycerol</name>
        <dbReference type="ChEBI" id="CHEBI:17754"/>
    </ligand>
</feature>
<evidence type="ECO:0000256" key="3">
    <source>
        <dbReference type="ARBA" id="ARBA00023002"/>
    </source>
</evidence>
<dbReference type="GO" id="GO:0046872">
    <property type="term" value="F:metal ion binding"/>
    <property type="evidence" value="ECO:0007669"/>
    <property type="project" value="UniProtKB-KW"/>
</dbReference>
<dbReference type="GO" id="GO:0008888">
    <property type="term" value="F:glycerol dehydrogenase (NAD+) activity"/>
    <property type="evidence" value="ECO:0007669"/>
    <property type="project" value="UniProtKB-EC"/>
</dbReference>
<feature type="binding site" evidence="10">
    <location>
        <position position="121"/>
    </location>
    <ligand>
        <name>glycerol</name>
        <dbReference type="ChEBI" id="CHEBI:17754"/>
    </ligand>
</feature>
<comment type="cofactor">
    <cofactor evidence="9">
        <name>Zn(2+)</name>
        <dbReference type="ChEBI" id="CHEBI:29105"/>
    </cofactor>
    <text evidence="9">Binds 1 zinc ion per subunit.</text>
</comment>
<feature type="binding site" evidence="9">
    <location>
        <position position="254"/>
    </location>
    <ligand>
        <name>glycerol</name>
        <dbReference type="ChEBI" id="CHEBI:17754"/>
    </ligand>
</feature>